<name>R9TGP4_9CAUD</name>
<dbReference type="GeneID" id="15926727"/>
<keyword evidence="1" id="KW-1133">Transmembrane helix</keyword>
<evidence type="ECO:0000313" key="2">
    <source>
        <dbReference type="EMBL" id="AGN30273.1"/>
    </source>
</evidence>
<evidence type="ECO:0000256" key="1">
    <source>
        <dbReference type="SAM" id="Phobius"/>
    </source>
</evidence>
<keyword evidence="1" id="KW-0812">Transmembrane</keyword>
<dbReference type="EMBL" id="HQ317393">
    <property type="protein sequence ID" value="AGN30273.1"/>
    <property type="molecule type" value="Genomic_DNA"/>
</dbReference>
<keyword evidence="3" id="KW-1185">Reference proteome</keyword>
<reference evidence="2 3" key="1">
    <citation type="journal article" date="2014" name="Genome Biol. Evol.">
        <title>Composite Conserved Promoter-Terminator Motifs (PeSLs) that Mediate Modular Shuffling in the Diverse T4-Like Myoviruses.</title>
        <authorList>
            <person name="Comeau A.M."/>
            <person name="Arbiol C."/>
            <person name="Krisch H.M."/>
        </authorList>
    </citation>
    <scope>NUCLEOTIDE SEQUENCE [LARGE SCALE GENOMIC DNA]</scope>
</reference>
<dbReference type="Proteomes" id="UP000201461">
    <property type="component" value="Segment"/>
</dbReference>
<dbReference type="OrthoDB" id="37077at10239"/>
<dbReference type="RefSeq" id="YP_008125422.1">
    <property type="nucleotide sequence ID" value="NC_021529.2"/>
</dbReference>
<evidence type="ECO:0000313" key="3">
    <source>
        <dbReference type="Proteomes" id="UP000201461"/>
    </source>
</evidence>
<dbReference type="KEGG" id="vg:15926727"/>
<feature type="transmembrane region" description="Helical" evidence="1">
    <location>
        <begin position="6"/>
        <end position="29"/>
    </location>
</feature>
<organism evidence="2 3">
    <name type="scientific">Vibrio phage nt-1</name>
    <dbReference type="NCBI Taxonomy" id="115992"/>
    <lineage>
        <taxon>Viruses</taxon>
        <taxon>Duplodnaviria</taxon>
        <taxon>Heunggongvirae</taxon>
        <taxon>Uroviricota</taxon>
        <taxon>Caudoviricetes</taxon>
        <taxon>Pantevenvirales</taxon>
        <taxon>Straboviridae</taxon>
        <taxon>Mylasvirus</taxon>
        <taxon>Mylasvirus persius</taxon>
    </lineage>
</organism>
<accession>R9TGP4</accession>
<gene>
    <name evidence="2" type="ORF">VPFG_00274</name>
</gene>
<sequence>MSVITFLYVANLAIFFLITFAVFVLKFAFLRDITFKQVLNRVQYFKYGMILPQTLHDELHYKGDEKEDNSPYWLFMFIAFDVAILVVFMLIVNIFPIVGIIAAVLIAIRMIMMRVKHGN</sequence>
<keyword evidence="1" id="KW-0472">Membrane</keyword>
<proteinExistence type="predicted"/>
<protein>
    <submittedName>
        <fullName evidence="2">Uncharacterized protein</fullName>
    </submittedName>
</protein>